<organism evidence="1 2">
    <name type="scientific">Secundilactobacillus malefermentans</name>
    <dbReference type="NCBI Taxonomy" id="176292"/>
    <lineage>
        <taxon>Bacteria</taxon>
        <taxon>Bacillati</taxon>
        <taxon>Bacillota</taxon>
        <taxon>Bacilli</taxon>
        <taxon>Lactobacillales</taxon>
        <taxon>Lactobacillaceae</taxon>
        <taxon>Secundilactobacillus</taxon>
    </lineage>
</organism>
<dbReference type="Proteomes" id="UP000294854">
    <property type="component" value="Unassembled WGS sequence"/>
</dbReference>
<reference evidence="1 2" key="1">
    <citation type="journal article" date="2019" name="Appl. Microbiol. Biotechnol.">
        <title>Uncovering carbohydrate metabolism through a genotype-phenotype association study of 56 lactic acid bacteria genomes.</title>
        <authorList>
            <person name="Buron-Moles G."/>
            <person name="Chailyan A."/>
            <person name="Dolejs I."/>
            <person name="Forster J."/>
            <person name="Miks M.H."/>
        </authorList>
    </citation>
    <scope>NUCLEOTIDE SEQUENCE [LARGE SCALE GENOMIC DNA]</scope>
    <source>
        <strain evidence="1 2">ATCC 49373</strain>
    </source>
</reference>
<dbReference type="AlphaFoldDB" id="A0A4R5NNC1"/>
<dbReference type="EMBL" id="PUFO01000048">
    <property type="protein sequence ID" value="TDG77772.1"/>
    <property type="molecule type" value="Genomic_DNA"/>
</dbReference>
<evidence type="ECO:0000313" key="1">
    <source>
        <dbReference type="EMBL" id="TDG77772.1"/>
    </source>
</evidence>
<dbReference type="RefSeq" id="WP_056973830.1">
    <property type="nucleotide sequence ID" value="NZ_PUFO01000048.1"/>
</dbReference>
<gene>
    <name evidence="1" type="ORF">C5L31_000434</name>
</gene>
<accession>A0A4R5NNC1</accession>
<evidence type="ECO:0000313" key="2">
    <source>
        <dbReference type="Proteomes" id="UP000294854"/>
    </source>
</evidence>
<keyword evidence="2" id="KW-1185">Reference proteome</keyword>
<comment type="caution">
    <text evidence="1">The sequence shown here is derived from an EMBL/GenBank/DDBJ whole genome shotgun (WGS) entry which is preliminary data.</text>
</comment>
<dbReference type="OrthoDB" id="2291941at2"/>
<proteinExistence type="predicted"/>
<protein>
    <submittedName>
        <fullName evidence="1">Uncharacterized protein</fullName>
    </submittedName>
</protein>
<name>A0A4R5NNC1_9LACO</name>
<sequence>MSEKSLGLNGLGKIRKNKTFRPERIEPKVSETIRRSLPDDQILMHYTRKLKAKDTPKSVQTQIDTHMAIKQIGIVENKKNYEVINELVEKYINDMPDTKKKLVMEFIRQVQRNMPEE</sequence>